<dbReference type="PROSITE" id="PS50105">
    <property type="entry name" value="SAM_DOMAIN"/>
    <property type="match status" value="1"/>
</dbReference>
<proteinExistence type="predicted"/>
<name>A0AAV7KH79_9METZ</name>
<dbReference type="PROSITE" id="PS50822">
    <property type="entry name" value="PIWI"/>
    <property type="match status" value="1"/>
</dbReference>
<keyword evidence="2" id="KW-0175">Coiled coil</keyword>
<dbReference type="InterPro" id="IPR036397">
    <property type="entry name" value="RNaseH_sf"/>
</dbReference>
<dbReference type="GO" id="GO:0050808">
    <property type="term" value="P:synapse organization"/>
    <property type="evidence" value="ECO:0007669"/>
    <property type="project" value="TreeGrafter"/>
</dbReference>
<dbReference type="SUPFAM" id="SSF53098">
    <property type="entry name" value="Ribonuclease H-like"/>
    <property type="match status" value="1"/>
</dbReference>
<dbReference type="InterPro" id="IPR001660">
    <property type="entry name" value="SAM"/>
</dbReference>
<feature type="domain" description="Piwi" evidence="4">
    <location>
        <begin position="202"/>
        <end position="265"/>
    </location>
</feature>
<dbReference type="InterPro" id="IPR003165">
    <property type="entry name" value="Piwi"/>
</dbReference>
<comment type="caution">
    <text evidence="5">The sequence shown here is derived from an EMBL/GenBank/DDBJ whole genome shotgun (WGS) entry which is preliminary data.</text>
</comment>
<dbReference type="InterPro" id="IPR029515">
    <property type="entry name" value="Liprin"/>
</dbReference>
<dbReference type="InterPro" id="IPR013761">
    <property type="entry name" value="SAM/pointed_sf"/>
</dbReference>
<dbReference type="Pfam" id="PF00536">
    <property type="entry name" value="SAM_1"/>
    <property type="match status" value="1"/>
</dbReference>
<gene>
    <name evidence="5" type="ORF">LOD99_10378</name>
</gene>
<dbReference type="Proteomes" id="UP001165289">
    <property type="component" value="Unassembled WGS sequence"/>
</dbReference>
<evidence type="ECO:0000313" key="5">
    <source>
        <dbReference type="EMBL" id="KAI6660647.1"/>
    </source>
</evidence>
<evidence type="ECO:0000256" key="2">
    <source>
        <dbReference type="ARBA" id="ARBA00023054"/>
    </source>
</evidence>
<reference evidence="5 6" key="1">
    <citation type="journal article" date="2023" name="BMC Biol.">
        <title>The compact genome of the sponge Oopsacas minuta (Hexactinellida) is lacking key metazoan core genes.</title>
        <authorList>
            <person name="Santini S."/>
            <person name="Schenkelaars Q."/>
            <person name="Jourda C."/>
            <person name="Duchesne M."/>
            <person name="Belahbib H."/>
            <person name="Rocher C."/>
            <person name="Selva M."/>
            <person name="Riesgo A."/>
            <person name="Vervoort M."/>
            <person name="Leys S.P."/>
            <person name="Kodjabachian L."/>
            <person name="Le Bivic A."/>
            <person name="Borchiellini C."/>
            <person name="Claverie J.M."/>
            <person name="Renard E."/>
        </authorList>
    </citation>
    <scope>NUCLEOTIDE SEQUENCE [LARGE SCALE GENOMIC DNA]</scope>
    <source>
        <strain evidence="5">SPO-2</strain>
    </source>
</reference>
<keyword evidence="1" id="KW-0677">Repeat</keyword>
<dbReference type="InterPro" id="IPR012337">
    <property type="entry name" value="RNaseH-like_sf"/>
</dbReference>
<evidence type="ECO:0000313" key="6">
    <source>
        <dbReference type="Proteomes" id="UP001165289"/>
    </source>
</evidence>
<dbReference type="SUPFAM" id="SSF47769">
    <property type="entry name" value="SAM/Pointed domain"/>
    <property type="match status" value="1"/>
</dbReference>
<dbReference type="PANTHER" id="PTHR12587">
    <property type="entry name" value="LAR INTERACTING PROTEIN LIP -RELATED PROTEIN"/>
    <property type="match status" value="1"/>
</dbReference>
<dbReference type="AlphaFoldDB" id="A0AAV7KH79"/>
<evidence type="ECO:0000256" key="1">
    <source>
        <dbReference type="ARBA" id="ARBA00022737"/>
    </source>
</evidence>
<dbReference type="PANTHER" id="PTHR12587:SF20">
    <property type="entry name" value="LIPRIN-ALPHA, ISOFORM E"/>
    <property type="match status" value="1"/>
</dbReference>
<evidence type="ECO:0000259" key="3">
    <source>
        <dbReference type="PROSITE" id="PS50105"/>
    </source>
</evidence>
<organism evidence="5 6">
    <name type="scientific">Oopsacas minuta</name>
    <dbReference type="NCBI Taxonomy" id="111878"/>
    <lineage>
        <taxon>Eukaryota</taxon>
        <taxon>Metazoa</taxon>
        <taxon>Porifera</taxon>
        <taxon>Hexactinellida</taxon>
        <taxon>Hexasterophora</taxon>
        <taxon>Lyssacinosida</taxon>
        <taxon>Leucopsacidae</taxon>
        <taxon>Oopsacas</taxon>
    </lineage>
</organism>
<dbReference type="Pfam" id="PF02171">
    <property type="entry name" value="Piwi"/>
    <property type="match status" value="1"/>
</dbReference>
<sequence length="265" mass="30538">MLLSMDKRDYEQELGILQPLLRLKLVNAVQEQAALSKASTPCPYSTYSAVNHEWIASHWLPSLGLTQYSNIFRQCCVDGRVLKHLSKKELRTSLDMKTSRDNHSQIGQIYPSGPIGRFPYGYIPLVWVVTLVTLSPEVSHGAVLYFDNSYDYHTMANALQIPQNDSVAWKLLKASLNDLMSQQDSSNFDKKAKRKSFAIFRRKNDADKPQRIIFFRDGVSERQFQQILNQEWRAVREACSKLEADYKPGITFVIVQKRHHTHLFC</sequence>
<dbReference type="Gene3D" id="3.30.420.10">
    <property type="entry name" value="Ribonuclease H-like superfamily/Ribonuclease H"/>
    <property type="match status" value="1"/>
</dbReference>
<dbReference type="Gene3D" id="1.10.150.50">
    <property type="entry name" value="Transcription Factor, Ets-1"/>
    <property type="match status" value="2"/>
</dbReference>
<dbReference type="EMBL" id="JAKMXF010000031">
    <property type="protein sequence ID" value="KAI6660647.1"/>
    <property type="molecule type" value="Genomic_DNA"/>
</dbReference>
<keyword evidence="6" id="KW-1185">Reference proteome</keyword>
<accession>A0AAV7KH79</accession>
<feature type="domain" description="SAM" evidence="3">
    <location>
        <begin position="57"/>
        <end position="96"/>
    </location>
</feature>
<protein>
    <submittedName>
        <fullName evidence="5">Liprin-alpha-3</fullName>
    </submittedName>
</protein>
<evidence type="ECO:0000259" key="4">
    <source>
        <dbReference type="PROSITE" id="PS50822"/>
    </source>
</evidence>
<dbReference type="GO" id="GO:0003676">
    <property type="term" value="F:nucleic acid binding"/>
    <property type="evidence" value="ECO:0007669"/>
    <property type="project" value="InterPro"/>
</dbReference>